<gene>
    <name evidence="6" type="ORF">DVH24_003525</name>
</gene>
<evidence type="ECO:0000256" key="2">
    <source>
        <dbReference type="ARBA" id="ARBA00023157"/>
    </source>
</evidence>
<reference evidence="6 7" key="1">
    <citation type="submission" date="2018-10" db="EMBL/GenBank/DDBJ databases">
        <title>A high-quality apple genome assembly.</title>
        <authorList>
            <person name="Hu J."/>
        </authorList>
    </citation>
    <scope>NUCLEOTIDE SEQUENCE [LARGE SCALE GENOMIC DNA]</scope>
    <source>
        <strain evidence="7">cv. HFTH1</strain>
        <tissue evidence="6">Young leaf</tissue>
    </source>
</reference>
<sequence length="172" mass="19068">MKPFPFILLTSLLHFLVLELSTAVDTISPLQSITGTNNLVSSCASVEFGLFSAGSFRYLGTWYKNFPDIVVWVADRENPPADSNRSLTISENGSLLLLDQMNNTIWSSSSSQVGEDPEGQHTGYLRNLKPCVLKQETVATKPCSIIGRQPNNNSLRRFRACLECIIQQINNS</sequence>
<dbReference type="InterPro" id="IPR036426">
    <property type="entry name" value="Bulb-type_lectin_dom_sf"/>
</dbReference>
<protein>
    <recommendedName>
        <fullName evidence="5">Bulb-type lectin domain-containing protein</fullName>
    </recommendedName>
</protein>
<feature type="signal peptide" evidence="4">
    <location>
        <begin position="1"/>
        <end position="23"/>
    </location>
</feature>
<keyword evidence="1 4" id="KW-0732">Signal</keyword>
<feature type="chain" id="PRO_5019775681" description="Bulb-type lectin domain-containing protein" evidence="4">
    <location>
        <begin position="24"/>
        <end position="172"/>
    </location>
</feature>
<keyword evidence="3" id="KW-0325">Glycoprotein</keyword>
<dbReference type="SMART" id="SM00108">
    <property type="entry name" value="B_lectin"/>
    <property type="match status" value="1"/>
</dbReference>
<evidence type="ECO:0000313" key="7">
    <source>
        <dbReference type="Proteomes" id="UP000290289"/>
    </source>
</evidence>
<evidence type="ECO:0000259" key="5">
    <source>
        <dbReference type="PROSITE" id="PS50927"/>
    </source>
</evidence>
<accession>A0A498ILS5</accession>
<evidence type="ECO:0000256" key="1">
    <source>
        <dbReference type="ARBA" id="ARBA00022729"/>
    </source>
</evidence>
<dbReference type="InterPro" id="IPR001480">
    <property type="entry name" value="Bulb-type_lectin_dom"/>
</dbReference>
<keyword evidence="7" id="KW-1185">Reference proteome</keyword>
<comment type="caution">
    <text evidence="6">The sequence shown here is derived from an EMBL/GenBank/DDBJ whole genome shotgun (WGS) entry which is preliminary data.</text>
</comment>
<name>A0A498ILS5_MALDO</name>
<feature type="domain" description="Bulb-type lectin" evidence="5">
    <location>
        <begin position="24"/>
        <end position="146"/>
    </location>
</feature>
<dbReference type="AlphaFoldDB" id="A0A498ILS5"/>
<dbReference type="PANTHER" id="PTHR32444:SF183">
    <property type="entry name" value="APPLE DOMAIN-CONTAINING PROTEIN"/>
    <property type="match status" value="1"/>
</dbReference>
<proteinExistence type="predicted"/>
<dbReference type="Pfam" id="PF01453">
    <property type="entry name" value="B_lectin"/>
    <property type="match status" value="1"/>
</dbReference>
<dbReference type="Gene3D" id="2.90.10.10">
    <property type="entry name" value="Bulb-type lectin domain"/>
    <property type="match status" value="1"/>
</dbReference>
<dbReference type="Proteomes" id="UP000290289">
    <property type="component" value="Chromosome 11"/>
</dbReference>
<dbReference type="PANTHER" id="PTHR32444">
    <property type="entry name" value="BULB-TYPE LECTIN DOMAIN-CONTAINING PROTEIN"/>
    <property type="match status" value="1"/>
</dbReference>
<evidence type="ECO:0000313" key="6">
    <source>
        <dbReference type="EMBL" id="RXH83027.1"/>
    </source>
</evidence>
<evidence type="ECO:0000256" key="4">
    <source>
        <dbReference type="SAM" id="SignalP"/>
    </source>
</evidence>
<dbReference type="SUPFAM" id="SSF51110">
    <property type="entry name" value="alpha-D-mannose-specific plant lectins"/>
    <property type="match status" value="1"/>
</dbReference>
<evidence type="ECO:0000256" key="3">
    <source>
        <dbReference type="ARBA" id="ARBA00023180"/>
    </source>
</evidence>
<dbReference type="EMBL" id="RDQH01000337">
    <property type="protein sequence ID" value="RXH83027.1"/>
    <property type="molecule type" value="Genomic_DNA"/>
</dbReference>
<organism evidence="6 7">
    <name type="scientific">Malus domestica</name>
    <name type="common">Apple</name>
    <name type="synonym">Pyrus malus</name>
    <dbReference type="NCBI Taxonomy" id="3750"/>
    <lineage>
        <taxon>Eukaryota</taxon>
        <taxon>Viridiplantae</taxon>
        <taxon>Streptophyta</taxon>
        <taxon>Embryophyta</taxon>
        <taxon>Tracheophyta</taxon>
        <taxon>Spermatophyta</taxon>
        <taxon>Magnoliopsida</taxon>
        <taxon>eudicotyledons</taxon>
        <taxon>Gunneridae</taxon>
        <taxon>Pentapetalae</taxon>
        <taxon>rosids</taxon>
        <taxon>fabids</taxon>
        <taxon>Rosales</taxon>
        <taxon>Rosaceae</taxon>
        <taxon>Amygdaloideae</taxon>
        <taxon>Maleae</taxon>
        <taxon>Malus</taxon>
    </lineage>
</organism>
<keyword evidence="2" id="KW-1015">Disulfide bond</keyword>
<dbReference type="PROSITE" id="PS50927">
    <property type="entry name" value="BULB_LECTIN"/>
    <property type="match status" value="1"/>
</dbReference>